<name>A0A7G6E6I1_THEFR</name>
<evidence type="ECO:0000313" key="1">
    <source>
        <dbReference type="EMBL" id="QNB47685.1"/>
    </source>
</evidence>
<dbReference type="EMBL" id="CP045798">
    <property type="protein sequence ID" value="QNB47685.1"/>
    <property type="molecule type" value="Genomic_DNA"/>
</dbReference>
<keyword evidence="2" id="KW-1185">Reference proteome</keyword>
<sequence length="105" mass="12116">MAESRVYDLGNGVTYTTRRNEQRMTGAMDIEDMREQGITNEVTGEKARNKAREQHKRFENNKFEMGQDFGLGRNPHRAFEAVRDIDADGMGKKKTGFDFNFFGDE</sequence>
<protein>
    <submittedName>
        <fullName evidence="1">Uncharacterized protein</fullName>
    </submittedName>
</protein>
<dbReference type="RefSeq" id="WP_034424363.1">
    <property type="nucleotide sequence ID" value="NZ_CP045798.1"/>
</dbReference>
<accession>A0A7G6E6I1</accession>
<gene>
    <name evidence="1" type="ORF">BR63_16260</name>
</gene>
<proteinExistence type="predicted"/>
<dbReference type="KEGG" id="tfr:BR63_16260"/>
<reference evidence="1 2" key="1">
    <citation type="journal article" date="2019" name="Front. Microbiol.">
        <title>Thermoanaerosceptrum fracticalcis gen. nov. sp. nov., a Novel Fumarate-Fermenting Microorganism From a Deep Fractured Carbonate Aquifer of the US Great Basin.</title>
        <authorList>
            <person name="Hamilton-Brehm S.D."/>
            <person name="Stewart L.E."/>
            <person name="Zavarin M."/>
            <person name="Caldwell M."/>
            <person name="Lawson P.A."/>
            <person name="Onstott T.C."/>
            <person name="Grzymski J."/>
            <person name="Neveux I."/>
            <person name="Lollar B.S."/>
            <person name="Russell C.E."/>
            <person name="Moser D.P."/>
        </authorList>
    </citation>
    <scope>NUCLEOTIDE SEQUENCE [LARGE SCALE GENOMIC DNA]</scope>
    <source>
        <strain evidence="1 2">DRI-13</strain>
    </source>
</reference>
<dbReference type="AlphaFoldDB" id="A0A7G6E6I1"/>
<dbReference type="Proteomes" id="UP000515847">
    <property type="component" value="Chromosome"/>
</dbReference>
<evidence type="ECO:0000313" key="2">
    <source>
        <dbReference type="Proteomes" id="UP000515847"/>
    </source>
</evidence>
<organism evidence="1 2">
    <name type="scientific">Thermanaerosceptrum fracticalcis</name>
    <dbReference type="NCBI Taxonomy" id="1712410"/>
    <lineage>
        <taxon>Bacteria</taxon>
        <taxon>Bacillati</taxon>
        <taxon>Bacillota</taxon>
        <taxon>Clostridia</taxon>
        <taxon>Eubacteriales</taxon>
        <taxon>Peptococcaceae</taxon>
        <taxon>Thermanaerosceptrum</taxon>
    </lineage>
</organism>